<proteinExistence type="predicted"/>
<protein>
    <submittedName>
        <fullName evidence="1">Uncharacterized protein</fullName>
    </submittedName>
</protein>
<keyword evidence="2" id="KW-1185">Reference proteome</keyword>
<dbReference type="Proteomes" id="UP001140076">
    <property type="component" value="Unassembled WGS sequence"/>
</dbReference>
<name>A0A9X3SM83_9ACTN</name>
<sequence>MAASLDDLHRELVELTPLAGDLTPANLALLQERLPPLTAALGEHLVARREGVARMAALGANRLLPDALYRDGVRALRAKDHGRAEHLLLQATAEQVAAALRLIDWRDAMERPALDNEIAEAVSQGWQSCWELTKAQRGNGRWEAAEQALAAVAERVATDGRWEGVQQDLKAVRAKLTQVRLRDGGHRLRAALHSLRRDVRQAEQPAPTITGYIAATGEAPGRVHTPFFTHRNYERRTRGR</sequence>
<reference evidence="1" key="1">
    <citation type="submission" date="2021-10" db="EMBL/GenBank/DDBJ databases">
        <title>Streptomonospora sp. nov., isolated from mangrove soil.</title>
        <authorList>
            <person name="Chen X."/>
            <person name="Ge X."/>
            <person name="Liu W."/>
        </authorList>
    </citation>
    <scope>NUCLEOTIDE SEQUENCE</scope>
    <source>
        <strain evidence="1">S1-112</strain>
    </source>
</reference>
<comment type="caution">
    <text evidence="1">The sequence shown here is derived from an EMBL/GenBank/DDBJ whole genome shotgun (WGS) entry which is preliminary data.</text>
</comment>
<dbReference type="AlphaFoldDB" id="A0A9X3SM83"/>
<organism evidence="1 2">
    <name type="scientific">Streptomonospora mangrovi</name>
    <dbReference type="NCBI Taxonomy" id="2883123"/>
    <lineage>
        <taxon>Bacteria</taxon>
        <taxon>Bacillati</taxon>
        <taxon>Actinomycetota</taxon>
        <taxon>Actinomycetes</taxon>
        <taxon>Streptosporangiales</taxon>
        <taxon>Nocardiopsidaceae</taxon>
        <taxon>Streptomonospora</taxon>
    </lineage>
</organism>
<accession>A0A9X3SM83</accession>
<dbReference type="EMBL" id="JAJAQC010000008">
    <property type="protein sequence ID" value="MDA0564116.1"/>
    <property type="molecule type" value="Genomic_DNA"/>
</dbReference>
<gene>
    <name evidence="1" type="ORF">LG943_07215</name>
</gene>
<evidence type="ECO:0000313" key="1">
    <source>
        <dbReference type="EMBL" id="MDA0564116.1"/>
    </source>
</evidence>
<dbReference type="RefSeq" id="WP_270071391.1">
    <property type="nucleotide sequence ID" value="NZ_JAJAQC010000008.1"/>
</dbReference>
<evidence type="ECO:0000313" key="2">
    <source>
        <dbReference type="Proteomes" id="UP001140076"/>
    </source>
</evidence>